<keyword evidence="1" id="KW-1133">Transmembrane helix</keyword>
<keyword evidence="1" id="KW-0812">Transmembrane</keyword>
<feature type="transmembrane region" description="Helical" evidence="1">
    <location>
        <begin position="46"/>
        <end position="67"/>
    </location>
</feature>
<evidence type="ECO:0000256" key="1">
    <source>
        <dbReference type="SAM" id="Phobius"/>
    </source>
</evidence>
<evidence type="ECO:0000313" key="3">
    <source>
        <dbReference type="Proteomes" id="UP001202248"/>
    </source>
</evidence>
<evidence type="ECO:0008006" key="4">
    <source>
        <dbReference type="Google" id="ProtNLM"/>
    </source>
</evidence>
<name>A0ABS9SMW8_9BACT</name>
<dbReference type="RefSeq" id="WP_240831771.1">
    <property type="nucleotide sequence ID" value="NZ_JAKWBL010000004.1"/>
</dbReference>
<organism evidence="2 3">
    <name type="scientific">Niabella ginsengisoli</name>
    <dbReference type="NCBI Taxonomy" id="522298"/>
    <lineage>
        <taxon>Bacteria</taxon>
        <taxon>Pseudomonadati</taxon>
        <taxon>Bacteroidota</taxon>
        <taxon>Chitinophagia</taxon>
        <taxon>Chitinophagales</taxon>
        <taxon>Chitinophagaceae</taxon>
        <taxon>Niabella</taxon>
    </lineage>
</organism>
<keyword evidence="3" id="KW-1185">Reference proteome</keyword>
<dbReference type="EMBL" id="JAKWBL010000004">
    <property type="protein sequence ID" value="MCH5599738.1"/>
    <property type="molecule type" value="Genomic_DNA"/>
</dbReference>
<reference evidence="2 3" key="1">
    <citation type="submission" date="2022-02" db="EMBL/GenBank/DDBJ databases">
        <authorList>
            <person name="Min J."/>
        </authorList>
    </citation>
    <scope>NUCLEOTIDE SEQUENCE [LARGE SCALE GENOMIC DNA]</scope>
    <source>
        <strain evidence="2 3">GR10-1</strain>
    </source>
</reference>
<proteinExistence type="predicted"/>
<comment type="caution">
    <text evidence="2">The sequence shown here is derived from an EMBL/GenBank/DDBJ whole genome shotgun (WGS) entry which is preliminary data.</text>
</comment>
<keyword evidence="1" id="KW-0472">Membrane</keyword>
<dbReference type="Proteomes" id="UP001202248">
    <property type="component" value="Unassembled WGS sequence"/>
</dbReference>
<gene>
    <name evidence="2" type="ORF">MKP09_18380</name>
</gene>
<feature type="transmembrane region" description="Helical" evidence="1">
    <location>
        <begin position="12"/>
        <end position="34"/>
    </location>
</feature>
<accession>A0ABS9SMW8</accession>
<evidence type="ECO:0000313" key="2">
    <source>
        <dbReference type="EMBL" id="MCH5599738.1"/>
    </source>
</evidence>
<protein>
    <recommendedName>
        <fullName evidence="4">CPBP family intramembrane metalloprotease</fullName>
    </recommendedName>
</protein>
<sequence>MNTKLPISEKLILIAAVFCTVWIAFMLLSAHYYIDIGIVGGAIWELITIPVLLTTPLIFLYTLYAIFLKSRGTVKLLLPVV</sequence>